<organism evidence="1 2">
    <name type="scientific">Lentithecium fluviatile CBS 122367</name>
    <dbReference type="NCBI Taxonomy" id="1168545"/>
    <lineage>
        <taxon>Eukaryota</taxon>
        <taxon>Fungi</taxon>
        <taxon>Dikarya</taxon>
        <taxon>Ascomycota</taxon>
        <taxon>Pezizomycotina</taxon>
        <taxon>Dothideomycetes</taxon>
        <taxon>Pleosporomycetidae</taxon>
        <taxon>Pleosporales</taxon>
        <taxon>Massarineae</taxon>
        <taxon>Lentitheciaceae</taxon>
        <taxon>Lentithecium</taxon>
    </lineage>
</organism>
<evidence type="ECO:0000313" key="1">
    <source>
        <dbReference type="EMBL" id="KAF2692191.1"/>
    </source>
</evidence>
<gene>
    <name evidence="1" type="ORF">K458DRAFT_286022</name>
</gene>
<evidence type="ECO:0000313" key="2">
    <source>
        <dbReference type="Proteomes" id="UP000799291"/>
    </source>
</evidence>
<sequence length="75" mass="8532">MYPRPHLRGIPRELRDEILKAYVKVEGGYTYIFRSGKLTAKGQPVDLALTFTYRLISEEMRGLALGLNSIIFSTV</sequence>
<dbReference type="EMBL" id="MU005569">
    <property type="protein sequence ID" value="KAF2692191.1"/>
    <property type="molecule type" value="Genomic_DNA"/>
</dbReference>
<dbReference type="Proteomes" id="UP000799291">
    <property type="component" value="Unassembled WGS sequence"/>
</dbReference>
<name>A0A6G1JPM7_9PLEO</name>
<keyword evidence="2" id="KW-1185">Reference proteome</keyword>
<dbReference type="AlphaFoldDB" id="A0A6G1JPM7"/>
<proteinExistence type="predicted"/>
<reference evidence="1" key="1">
    <citation type="journal article" date="2020" name="Stud. Mycol.">
        <title>101 Dothideomycetes genomes: a test case for predicting lifestyles and emergence of pathogens.</title>
        <authorList>
            <person name="Haridas S."/>
            <person name="Albert R."/>
            <person name="Binder M."/>
            <person name="Bloem J."/>
            <person name="Labutti K."/>
            <person name="Salamov A."/>
            <person name="Andreopoulos B."/>
            <person name="Baker S."/>
            <person name="Barry K."/>
            <person name="Bills G."/>
            <person name="Bluhm B."/>
            <person name="Cannon C."/>
            <person name="Castanera R."/>
            <person name="Culley D."/>
            <person name="Daum C."/>
            <person name="Ezra D."/>
            <person name="Gonzalez J."/>
            <person name="Henrissat B."/>
            <person name="Kuo A."/>
            <person name="Liang C."/>
            <person name="Lipzen A."/>
            <person name="Lutzoni F."/>
            <person name="Magnuson J."/>
            <person name="Mondo S."/>
            <person name="Nolan M."/>
            <person name="Ohm R."/>
            <person name="Pangilinan J."/>
            <person name="Park H.-J."/>
            <person name="Ramirez L."/>
            <person name="Alfaro M."/>
            <person name="Sun H."/>
            <person name="Tritt A."/>
            <person name="Yoshinaga Y."/>
            <person name="Zwiers L.-H."/>
            <person name="Turgeon B."/>
            <person name="Goodwin S."/>
            <person name="Spatafora J."/>
            <person name="Crous P."/>
            <person name="Grigoriev I."/>
        </authorList>
    </citation>
    <scope>NUCLEOTIDE SEQUENCE</scope>
    <source>
        <strain evidence="1">CBS 122367</strain>
    </source>
</reference>
<protein>
    <submittedName>
        <fullName evidence="1">Uncharacterized protein</fullName>
    </submittedName>
</protein>
<accession>A0A6G1JPM7</accession>
<dbReference type="OrthoDB" id="3880115at2759"/>